<sequence length="149" mass="17269">MLPSNHVLGNHKEVKFTTGSHKVGKSWKLVVANNFSMVTNERSKRMLRLRKNGNQCLKWGRVILVPRQLKQALECILLDDQGIVGSKATLSYNGYVVPMKNNLFEFHSRWTWPSNQWPLKSAKWRVELVVVYGIEEANHMVMRLMHRVG</sequence>
<proteinExistence type="predicted"/>
<protein>
    <submittedName>
        <fullName evidence="1">Uncharacterized protein</fullName>
    </submittedName>
</protein>
<dbReference type="Proteomes" id="UP001497516">
    <property type="component" value="Chromosome 6"/>
</dbReference>
<evidence type="ECO:0000313" key="2">
    <source>
        <dbReference type="Proteomes" id="UP001497516"/>
    </source>
</evidence>
<dbReference type="AlphaFoldDB" id="A0AAV2F6S6"/>
<reference evidence="1 2" key="1">
    <citation type="submission" date="2024-04" db="EMBL/GenBank/DDBJ databases">
        <authorList>
            <person name="Fracassetti M."/>
        </authorList>
    </citation>
    <scope>NUCLEOTIDE SEQUENCE [LARGE SCALE GENOMIC DNA]</scope>
</reference>
<name>A0AAV2F6S6_9ROSI</name>
<accession>A0AAV2F6S6</accession>
<evidence type="ECO:0000313" key="1">
    <source>
        <dbReference type="EMBL" id="CAL1393931.1"/>
    </source>
</evidence>
<gene>
    <name evidence="1" type="ORF">LTRI10_LOCUS34466</name>
</gene>
<dbReference type="EMBL" id="OZ034819">
    <property type="protein sequence ID" value="CAL1393931.1"/>
    <property type="molecule type" value="Genomic_DNA"/>
</dbReference>
<organism evidence="1 2">
    <name type="scientific">Linum trigynum</name>
    <dbReference type="NCBI Taxonomy" id="586398"/>
    <lineage>
        <taxon>Eukaryota</taxon>
        <taxon>Viridiplantae</taxon>
        <taxon>Streptophyta</taxon>
        <taxon>Embryophyta</taxon>
        <taxon>Tracheophyta</taxon>
        <taxon>Spermatophyta</taxon>
        <taxon>Magnoliopsida</taxon>
        <taxon>eudicotyledons</taxon>
        <taxon>Gunneridae</taxon>
        <taxon>Pentapetalae</taxon>
        <taxon>rosids</taxon>
        <taxon>fabids</taxon>
        <taxon>Malpighiales</taxon>
        <taxon>Linaceae</taxon>
        <taxon>Linum</taxon>
    </lineage>
</organism>
<keyword evidence="2" id="KW-1185">Reference proteome</keyword>